<keyword evidence="3" id="KW-1185">Reference proteome</keyword>
<feature type="region of interest" description="Disordered" evidence="1">
    <location>
        <begin position="27"/>
        <end position="88"/>
    </location>
</feature>
<dbReference type="Proteomes" id="UP000765509">
    <property type="component" value="Unassembled WGS sequence"/>
</dbReference>
<organism evidence="2 3">
    <name type="scientific">Austropuccinia psidii MF-1</name>
    <dbReference type="NCBI Taxonomy" id="1389203"/>
    <lineage>
        <taxon>Eukaryota</taxon>
        <taxon>Fungi</taxon>
        <taxon>Dikarya</taxon>
        <taxon>Basidiomycota</taxon>
        <taxon>Pucciniomycotina</taxon>
        <taxon>Pucciniomycetes</taxon>
        <taxon>Pucciniales</taxon>
        <taxon>Sphaerophragmiaceae</taxon>
        <taxon>Austropuccinia</taxon>
    </lineage>
</organism>
<sequence length="154" mass="17873">MGDKRFTNKNWDEATKEYNLYFLVSPKQDSEDESIGDNDTDYGESIILESSDEYESNDDSDNTQYKSKAAKDRKGKQKANEEDFEADNMELDEEYGRATFAGGMECLEVKQQIYQQYIADILGCFMLDFSRILYIDFVLSELLLFDLIDSFTIE</sequence>
<protein>
    <submittedName>
        <fullName evidence="2">Uncharacterized protein</fullName>
    </submittedName>
</protein>
<evidence type="ECO:0000256" key="1">
    <source>
        <dbReference type="SAM" id="MobiDB-lite"/>
    </source>
</evidence>
<feature type="compositionally biased region" description="Acidic residues" evidence="1">
    <location>
        <begin position="30"/>
        <end position="42"/>
    </location>
</feature>
<evidence type="ECO:0000313" key="3">
    <source>
        <dbReference type="Proteomes" id="UP000765509"/>
    </source>
</evidence>
<proteinExistence type="predicted"/>
<reference evidence="2" key="1">
    <citation type="submission" date="2021-03" db="EMBL/GenBank/DDBJ databases">
        <title>Draft genome sequence of rust myrtle Austropuccinia psidii MF-1, a brazilian biotype.</title>
        <authorList>
            <person name="Quecine M.C."/>
            <person name="Pachon D.M.R."/>
            <person name="Bonatelli M.L."/>
            <person name="Correr F.H."/>
            <person name="Franceschini L.M."/>
            <person name="Leite T.F."/>
            <person name="Margarido G.R.A."/>
            <person name="Almeida C.A."/>
            <person name="Ferrarezi J.A."/>
            <person name="Labate C.A."/>
        </authorList>
    </citation>
    <scope>NUCLEOTIDE SEQUENCE</scope>
    <source>
        <strain evidence="2">MF-1</strain>
    </source>
</reference>
<evidence type="ECO:0000313" key="2">
    <source>
        <dbReference type="EMBL" id="MBW0580981.1"/>
    </source>
</evidence>
<dbReference type="AlphaFoldDB" id="A0A9Q3KI53"/>
<name>A0A9Q3KI53_9BASI</name>
<feature type="compositionally biased region" description="Acidic residues" evidence="1">
    <location>
        <begin position="50"/>
        <end position="61"/>
    </location>
</feature>
<gene>
    <name evidence="2" type="ORF">O181_120696</name>
</gene>
<dbReference type="EMBL" id="AVOT02108848">
    <property type="protein sequence ID" value="MBW0580981.1"/>
    <property type="molecule type" value="Genomic_DNA"/>
</dbReference>
<comment type="caution">
    <text evidence="2">The sequence shown here is derived from an EMBL/GenBank/DDBJ whole genome shotgun (WGS) entry which is preliminary data.</text>
</comment>
<accession>A0A9Q3KI53</accession>